<feature type="region of interest" description="Disordered" evidence="1">
    <location>
        <begin position="1"/>
        <end position="25"/>
    </location>
</feature>
<evidence type="ECO:0000256" key="1">
    <source>
        <dbReference type="SAM" id="MobiDB-lite"/>
    </source>
</evidence>
<keyword evidence="3" id="KW-1185">Reference proteome</keyword>
<gene>
    <name evidence="2" type="ORF">NTEN_LOCUS17841</name>
</gene>
<protein>
    <submittedName>
        <fullName evidence="2">Uncharacterized protein</fullName>
    </submittedName>
</protein>
<dbReference type="EMBL" id="CADCXU010026318">
    <property type="protein sequence ID" value="CAB0013230.1"/>
    <property type="molecule type" value="Genomic_DNA"/>
</dbReference>
<organism evidence="2 3">
    <name type="scientific">Nesidiocoris tenuis</name>
    <dbReference type="NCBI Taxonomy" id="355587"/>
    <lineage>
        <taxon>Eukaryota</taxon>
        <taxon>Metazoa</taxon>
        <taxon>Ecdysozoa</taxon>
        <taxon>Arthropoda</taxon>
        <taxon>Hexapoda</taxon>
        <taxon>Insecta</taxon>
        <taxon>Pterygota</taxon>
        <taxon>Neoptera</taxon>
        <taxon>Paraneoptera</taxon>
        <taxon>Hemiptera</taxon>
        <taxon>Heteroptera</taxon>
        <taxon>Panheteroptera</taxon>
        <taxon>Cimicomorpha</taxon>
        <taxon>Miridae</taxon>
        <taxon>Dicyphina</taxon>
        <taxon>Nesidiocoris</taxon>
    </lineage>
</organism>
<evidence type="ECO:0000313" key="2">
    <source>
        <dbReference type="EMBL" id="CAB0013230.1"/>
    </source>
</evidence>
<proteinExistence type="predicted"/>
<name>A0A6H5H6F7_9HEMI</name>
<dbReference type="Proteomes" id="UP000479000">
    <property type="component" value="Unassembled WGS sequence"/>
</dbReference>
<dbReference type="AlphaFoldDB" id="A0A6H5H6F7"/>
<evidence type="ECO:0000313" key="3">
    <source>
        <dbReference type="Proteomes" id="UP000479000"/>
    </source>
</evidence>
<reference evidence="2 3" key="1">
    <citation type="submission" date="2020-02" db="EMBL/GenBank/DDBJ databases">
        <authorList>
            <person name="Ferguson B K."/>
        </authorList>
    </citation>
    <scope>NUCLEOTIDE SEQUENCE [LARGE SCALE GENOMIC DNA]</scope>
</reference>
<feature type="non-terminal residue" evidence="2">
    <location>
        <position position="1"/>
    </location>
</feature>
<sequence length="55" mass="6009">VMDVMGGHLGGQHMGSRPGMPPLLRFQPRMVPVQPMPPSGEWNADRVIFPLTLDG</sequence>
<accession>A0A6H5H6F7</accession>